<dbReference type="AlphaFoldDB" id="A0A1N6F515"/>
<gene>
    <name evidence="1" type="ORF">SAMN05421769_0995</name>
</gene>
<dbReference type="Proteomes" id="UP000184782">
    <property type="component" value="Unassembled WGS sequence"/>
</dbReference>
<organism evidence="1 2">
    <name type="scientific">Chryseobacterium scophthalmum</name>
    <dbReference type="NCBI Taxonomy" id="59733"/>
    <lineage>
        <taxon>Bacteria</taxon>
        <taxon>Pseudomonadati</taxon>
        <taxon>Bacteroidota</taxon>
        <taxon>Flavobacteriia</taxon>
        <taxon>Flavobacteriales</taxon>
        <taxon>Weeksellaceae</taxon>
        <taxon>Chryseobacterium group</taxon>
        <taxon>Chryseobacterium</taxon>
    </lineage>
</organism>
<dbReference type="EMBL" id="FSRQ01000001">
    <property type="protein sequence ID" value="SIN90355.1"/>
    <property type="molecule type" value="Genomic_DNA"/>
</dbReference>
<name>A0A1N6F515_9FLAO</name>
<dbReference type="OrthoDB" id="771059at2"/>
<dbReference type="STRING" id="59733.SAMN05421769_0995"/>
<sequence>MEREIIFSNDVKVFLTDLVDILYSKNYFGFEEDAKSYVQEIIFYIMNFDFQVNIYETPENFKKFGRKFFKYKANNNTSWYIFFDQKEHKFLINHITNNHSQDFPDLL</sequence>
<accession>A0A1N6F515</accession>
<proteinExistence type="predicted"/>
<reference evidence="2" key="1">
    <citation type="submission" date="2016-12" db="EMBL/GenBank/DDBJ databases">
        <authorList>
            <person name="Varghese N."/>
            <person name="Submissions S."/>
        </authorList>
    </citation>
    <scope>NUCLEOTIDE SEQUENCE [LARGE SCALE GENOMIC DNA]</scope>
    <source>
        <strain evidence="2">DSM 16779</strain>
    </source>
</reference>
<evidence type="ECO:0000313" key="1">
    <source>
        <dbReference type="EMBL" id="SIN90355.1"/>
    </source>
</evidence>
<evidence type="ECO:0008006" key="3">
    <source>
        <dbReference type="Google" id="ProtNLM"/>
    </source>
</evidence>
<dbReference type="RefSeq" id="WP_074229211.1">
    <property type="nucleotide sequence ID" value="NZ_FSRQ01000001.1"/>
</dbReference>
<keyword evidence="2" id="KW-1185">Reference proteome</keyword>
<evidence type="ECO:0000313" key="2">
    <source>
        <dbReference type="Proteomes" id="UP000184782"/>
    </source>
</evidence>
<protein>
    <recommendedName>
        <fullName evidence="3">Type II toxin-antitoxin system RelE/ParE family toxin</fullName>
    </recommendedName>
</protein>